<dbReference type="PANTHER" id="PTHR43818">
    <property type="entry name" value="BCDNA.GH03377"/>
    <property type="match status" value="1"/>
</dbReference>
<proteinExistence type="predicted"/>
<dbReference type="SUPFAM" id="SSF51735">
    <property type="entry name" value="NAD(P)-binding Rossmann-fold domains"/>
    <property type="match status" value="1"/>
</dbReference>
<dbReference type="InterPro" id="IPR000683">
    <property type="entry name" value="Gfo/Idh/MocA-like_OxRdtase_N"/>
</dbReference>
<dbReference type="PANTHER" id="PTHR43818:SF12">
    <property type="entry name" value="NADH-DEPENDENT DEHYDROGENASE-RELATED"/>
    <property type="match status" value="1"/>
</dbReference>
<dbReference type="AlphaFoldDB" id="A0A4Q1S903"/>
<protein>
    <submittedName>
        <fullName evidence="3">Gfo/Idh/MocA family oxidoreductase</fullName>
    </submittedName>
</protein>
<accession>A0A4Q1S903</accession>
<dbReference type="Pfam" id="PF01408">
    <property type="entry name" value="GFO_IDH_MocA"/>
    <property type="match status" value="1"/>
</dbReference>
<evidence type="ECO:0000259" key="1">
    <source>
        <dbReference type="Pfam" id="PF01408"/>
    </source>
</evidence>
<dbReference type="InterPro" id="IPR036291">
    <property type="entry name" value="NAD(P)-bd_dom_sf"/>
</dbReference>
<dbReference type="EMBL" id="SDMK01000005">
    <property type="protein sequence ID" value="RXS93490.1"/>
    <property type="molecule type" value="Genomic_DNA"/>
</dbReference>
<name>A0A4Q1S903_9BACT</name>
<dbReference type="InterPro" id="IPR050463">
    <property type="entry name" value="Gfo/Idh/MocA_oxidrdct_glycsds"/>
</dbReference>
<gene>
    <name evidence="3" type="ORF">ESZ00_18155</name>
</gene>
<dbReference type="Gene3D" id="3.40.50.720">
    <property type="entry name" value="NAD(P)-binding Rossmann-like Domain"/>
    <property type="match status" value="1"/>
</dbReference>
<dbReference type="Proteomes" id="UP000290253">
    <property type="component" value="Unassembled WGS sequence"/>
</dbReference>
<comment type="caution">
    <text evidence="3">The sequence shown here is derived from an EMBL/GenBank/DDBJ whole genome shotgun (WGS) entry which is preliminary data.</text>
</comment>
<keyword evidence="4" id="KW-1185">Reference proteome</keyword>
<organism evidence="3 4">
    <name type="scientific">Silvibacterium dinghuense</name>
    <dbReference type="NCBI Taxonomy" id="1560006"/>
    <lineage>
        <taxon>Bacteria</taxon>
        <taxon>Pseudomonadati</taxon>
        <taxon>Acidobacteriota</taxon>
        <taxon>Terriglobia</taxon>
        <taxon>Terriglobales</taxon>
        <taxon>Acidobacteriaceae</taxon>
        <taxon>Silvibacterium</taxon>
    </lineage>
</organism>
<dbReference type="SUPFAM" id="SSF55347">
    <property type="entry name" value="Glyceraldehyde-3-phosphate dehydrogenase-like, C-terminal domain"/>
    <property type="match status" value="1"/>
</dbReference>
<dbReference type="Gene3D" id="3.30.360.10">
    <property type="entry name" value="Dihydrodipicolinate Reductase, domain 2"/>
    <property type="match status" value="1"/>
</dbReference>
<dbReference type="OrthoDB" id="9815825at2"/>
<dbReference type="GO" id="GO:0000166">
    <property type="term" value="F:nucleotide binding"/>
    <property type="evidence" value="ECO:0007669"/>
    <property type="project" value="InterPro"/>
</dbReference>
<sequence>MLLDSLSAKATNSPNDRIRIGVIGPGSRGQELIRQFLHLPGNEIAAVADIYEPRYAQVDKLVGRSVPHYKDYRELLARTDLDAIVISTPVSLHAEHAQAAVRSGRPVYCEKALAFTAGECRDQVKTAEAGGHVFQMGFEYRYAAWVQEGVRRIQAGHIGEPTHVYAYWHRNNDWRRPVPSPDPDKKLEHLINWRLYRETSGGLLTELGSHHIDIANWVFDEPPARVTGTTSIVRWQDGRTVGDNVQAIFSYSKGRRMVFSSITDNAEMGNQLWVYGTEGTVQFTIEDATFYYEPKKPKAAPAGAEVVERGITTGASYSPRGEMPYRGEGERLSTPNAEDPTLACCRSFLDCVRNGKKPVADVRIGYHSAIATVIGNQALYEEKSYAIPGLT</sequence>
<evidence type="ECO:0000259" key="2">
    <source>
        <dbReference type="Pfam" id="PF22725"/>
    </source>
</evidence>
<reference evidence="3 4" key="1">
    <citation type="journal article" date="2016" name="Int. J. Syst. Evol. Microbiol.">
        <title>Acidipila dinghuensis sp. nov., an acidobacterium isolated from forest soil.</title>
        <authorList>
            <person name="Jiang Y.W."/>
            <person name="Wang J."/>
            <person name="Chen M.H."/>
            <person name="Lv Y.Y."/>
            <person name="Qiu L.H."/>
        </authorList>
    </citation>
    <scope>NUCLEOTIDE SEQUENCE [LARGE SCALE GENOMIC DNA]</scope>
    <source>
        <strain evidence="3 4">DHOF10</strain>
    </source>
</reference>
<feature type="domain" description="Gfo/Idh/MocA-like oxidoreductase N-terminal" evidence="1">
    <location>
        <begin position="18"/>
        <end position="138"/>
    </location>
</feature>
<feature type="domain" description="GFO/IDH/MocA-like oxidoreductase" evidence="2">
    <location>
        <begin position="151"/>
        <end position="281"/>
    </location>
</feature>
<evidence type="ECO:0000313" key="4">
    <source>
        <dbReference type="Proteomes" id="UP000290253"/>
    </source>
</evidence>
<dbReference type="Pfam" id="PF22725">
    <property type="entry name" value="GFO_IDH_MocA_C3"/>
    <property type="match status" value="1"/>
</dbReference>
<dbReference type="InterPro" id="IPR055170">
    <property type="entry name" value="GFO_IDH_MocA-like_dom"/>
</dbReference>
<evidence type="ECO:0000313" key="3">
    <source>
        <dbReference type="EMBL" id="RXS93490.1"/>
    </source>
</evidence>